<dbReference type="Proteomes" id="UP001597459">
    <property type="component" value="Unassembled WGS sequence"/>
</dbReference>
<proteinExistence type="predicted"/>
<comment type="caution">
    <text evidence="2">The sequence shown here is derived from an EMBL/GenBank/DDBJ whole genome shotgun (WGS) entry which is preliminary data.</text>
</comment>
<dbReference type="EMBL" id="JBHULX010000001">
    <property type="protein sequence ID" value="MFD2589309.1"/>
    <property type="molecule type" value="Genomic_DNA"/>
</dbReference>
<name>A0ABW5N358_9FLAO</name>
<evidence type="ECO:0000259" key="1">
    <source>
        <dbReference type="PROSITE" id="PS51819"/>
    </source>
</evidence>
<dbReference type="InterPro" id="IPR037523">
    <property type="entry name" value="VOC_core"/>
</dbReference>
<dbReference type="InterPro" id="IPR029068">
    <property type="entry name" value="Glyas_Bleomycin-R_OHBP_Dase"/>
</dbReference>
<sequence>MKFGYVILYVEQVVDSLTFYTKAFGFPRRMITPEKDYGELQSGETVIAFASITLGDMNFKKGFQASTLAERPYGMTLTFVTESIREDFEKAIAAGAKQEVALAEKPWGQTVGYLRDPNGFLIEICTPIPNTTV</sequence>
<dbReference type="Pfam" id="PF00903">
    <property type="entry name" value="Glyoxalase"/>
    <property type="match status" value="1"/>
</dbReference>
<dbReference type="SUPFAM" id="SSF54593">
    <property type="entry name" value="Glyoxalase/Bleomycin resistance protein/Dihydroxybiphenyl dioxygenase"/>
    <property type="match status" value="1"/>
</dbReference>
<dbReference type="Gene3D" id="3.10.180.10">
    <property type="entry name" value="2,3-Dihydroxybiphenyl 1,2-Dioxygenase, domain 1"/>
    <property type="match status" value="1"/>
</dbReference>
<organism evidence="2 3">
    <name type="scientific">Aquimarina hainanensis</name>
    <dbReference type="NCBI Taxonomy" id="1578017"/>
    <lineage>
        <taxon>Bacteria</taxon>
        <taxon>Pseudomonadati</taxon>
        <taxon>Bacteroidota</taxon>
        <taxon>Flavobacteriia</taxon>
        <taxon>Flavobacteriales</taxon>
        <taxon>Flavobacteriaceae</taxon>
        <taxon>Aquimarina</taxon>
    </lineage>
</organism>
<reference evidence="3" key="1">
    <citation type="journal article" date="2019" name="Int. J. Syst. Evol. Microbiol.">
        <title>The Global Catalogue of Microorganisms (GCM) 10K type strain sequencing project: providing services to taxonomists for standard genome sequencing and annotation.</title>
        <authorList>
            <consortium name="The Broad Institute Genomics Platform"/>
            <consortium name="The Broad Institute Genome Sequencing Center for Infectious Disease"/>
            <person name="Wu L."/>
            <person name="Ma J."/>
        </authorList>
    </citation>
    <scope>NUCLEOTIDE SEQUENCE [LARGE SCALE GENOMIC DNA]</scope>
    <source>
        <strain evidence="3">KCTC 42423</strain>
    </source>
</reference>
<dbReference type="PANTHER" id="PTHR34109">
    <property type="entry name" value="BNAUNNG04460D PROTEIN-RELATED"/>
    <property type="match status" value="1"/>
</dbReference>
<accession>A0ABW5N358</accession>
<gene>
    <name evidence="2" type="ORF">ACFSTE_00605</name>
</gene>
<evidence type="ECO:0000313" key="2">
    <source>
        <dbReference type="EMBL" id="MFD2589309.1"/>
    </source>
</evidence>
<dbReference type="PROSITE" id="PS51819">
    <property type="entry name" value="VOC"/>
    <property type="match status" value="1"/>
</dbReference>
<evidence type="ECO:0000313" key="3">
    <source>
        <dbReference type="Proteomes" id="UP001597459"/>
    </source>
</evidence>
<keyword evidence="3" id="KW-1185">Reference proteome</keyword>
<feature type="domain" description="VOC" evidence="1">
    <location>
        <begin position="2"/>
        <end position="127"/>
    </location>
</feature>
<dbReference type="RefSeq" id="WP_378257919.1">
    <property type="nucleotide sequence ID" value="NZ_JBHSJV010000001.1"/>
</dbReference>
<dbReference type="InterPro" id="IPR004360">
    <property type="entry name" value="Glyas_Fos-R_dOase_dom"/>
</dbReference>
<protein>
    <submittedName>
        <fullName evidence="2">VOC family protein</fullName>
    </submittedName>
</protein>